<name>A0A1Y1HSA1_KLENI</name>
<evidence type="ECO:0000313" key="3">
    <source>
        <dbReference type="EMBL" id="GAQ80059.1"/>
    </source>
</evidence>
<keyword evidence="1" id="KW-0175">Coiled coil</keyword>
<sequence length="243" mass="26127">MTAAGDVTAVLVLVERHHQCLEIQGTAFFAEKSLASVEDASDQPVTRKGCHSRTARRTTAIKASPESSSTQPESPSAAPANDEGEEGISDAEVQASIAAAAGLLGAPDSSAPWSLKDEVEGMTDEPVYVLRKEKAKSKTPKEVIFELLFLLGGMLDRPFEDGGSSMEASAEVVIERIQEEMNKARDQGETNEKLTELGRYVNLLAMDMKLVGAARKYDTLLARCKVAQDKVKSAMQRAEALDA</sequence>
<feature type="coiled-coil region" evidence="1">
    <location>
        <begin position="167"/>
        <end position="194"/>
    </location>
</feature>
<dbReference type="AlphaFoldDB" id="A0A1Y1HSA1"/>
<dbReference type="OrthoDB" id="2019407at2759"/>
<accession>A0A1Y1HSA1</accession>
<feature type="region of interest" description="Disordered" evidence="2">
    <location>
        <begin position="37"/>
        <end position="88"/>
    </location>
</feature>
<reference evidence="3 4" key="1">
    <citation type="journal article" date="2014" name="Nat. Commun.">
        <title>Klebsormidium flaccidum genome reveals primary factors for plant terrestrial adaptation.</title>
        <authorList>
            <person name="Hori K."/>
            <person name="Maruyama F."/>
            <person name="Fujisawa T."/>
            <person name="Togashi T."/>
            <person name="Yamamoto N."/>
            <person name="Seo M."/>
            <person name="Sato S."/>
            <person name="Yamada T."/>
            <person name="Mori H."/>
            <person name="Tajima N."/>
            <person name="Moriyama T."/>
            <person name="Ikeuchi M."/>
            <person name="Watanabe M."/>
            <person name="Wada H."/>
            <person name="Kobayashi K."/>
            <person name="Saito M."/>
            <person name="Masuda T."/>
            <person name="Sasaki-Sekimoto Y."/>
            <person name="Mashiguchi K."/>
            <person name="Awai K."/>
            <person name="Shimojima M."/>
            <person name="Masuda S."/>
            <person name="Iwai M."/>
            <person name="Nobusawa T."/>
            <person name="Narise T."/>
            <person name="Kondo S."/>
            <person name="Saito H."/>
            <person name="Sato R."/>
            <person name="Murakawa M."/>
            <person name="Ihara Y."/>
            <person name="Oshima-Yamada Y."/>
            <person name="Ohtaka K."/>
            <person name="Satoh M."/>
            <person name="Sonobe K."/>
            <person name="Ishii M."/>
            <person name="Ohtani R."/>
            <person name="Kanamori-Sato M."/>
            <person name="Honoki R."/>
            <person name="Miyazaki D."/>
            <person name="Mochizuki H."/>
            <person name="Umetsu J."/>
            <person name="Higashi K."/>
            <person name="Shibata D."/>
            <person name="Kamiya Y."/>
            <person name="Sato N."/>
            <person name="Nakamura Y."/>
            <person name="Tabata S."/>
            <person name="Ida S."/>
            <person name="Kurokawa K."/>
            <person name="Ohta H."/>
        </authorList>
    </citation>
    <scope>NUCLEOTIDE SEQUENCE [LARGE SCALE GENOMIC DNA]</scope>
    <source>
        <strain evidence="3 4">NIES-2285</strain>
    </source>
</reference>
<evidence type="ECO:0000256" key="1">
    <source>
        <dbReference type="SAM" id="Coils"/>
    </source>
</evidence>
<evidence type="ECO:0000256" key="2">
    <source>
        <dbReference type="SAM" id="MobiDB-lite"/>
    </source>
</evidence>
<keyword evidence="4" id="KW-1185">Reference proteome</keyword>
<evidence type="ECO:0000313" key="4">
    <source>
        <dbReference type="Proteomes" id="UP000054558"/>
    </source>
</evidence>
<proteinExistence type="predicted"/>
<feature type="compositionally biased region" description="Low complexity" evidence="2">
    <location>
        <begin position="63"/>
        <end position="80"/>
    </location>
</feature>
<organism evidence="3 4">
    <name type="scientific">Klebsormidium nitens</name>
    <name type="common">Green alga</name>
    <name type="synonym">Ulothrix nitens</name>
    <dbReference type="NCBI Taxonomy" id="105231"/>
    <lineage>
        <taxon>Eukaryota</taxon>
        <taxon>Viridiplantae</taxon>
        <taxon>Streptophyta</taxon>
        <taxon>Klebsormidiophyceae</taxon>
        <taxon>Klebsormidiales</taxon>
        <taxon>Klebsormidiaceae</taxon>
        <taxon>Klebsormidium</taxon>
    </lineage>
</organism>
<dbReference type="Proteomes" id="UP000054558">
    <property type="component" value="Unassembled WGS sequence"/>
</dbReference>
<gene>
    <name evidence="3" type="ORF">KFL_000450150</name>
</gene>
<protein>
    <submittedName>
        <fullName evidence="3">Uncharacterized protein</fullName>
    </submittedName>
</protein>
<dbReference type="EMBL" id="DF236994">
    <property type="protein sequence ID" value="GAQ80059.1"/>
    <property type="molecule type" value="Genomic_DNA"/>
</dbReference>